<feature type="compositionally biased region" description="Polar residues" evidence="1">
    <location>
        <begin position="216"/>
        <end position="231"/>
    </location>
</feature>
<feature type="region of interest" description="Disordered" evidence="1">
    <location>
        <begin position="913"/>
        <end position="939"/>
    </location>
</feature>
<feature type="compositionally biased region" description="Polar residues" evidence="1">
    <location>
        <begin position="1118"/>
        <end position="1133"/>
    </location>
</feature>
<dbReference type="GeneID" id="37036115"/>
<feature type="compositionally biased region" description="Polar residues" evidence="1">
    <location>
        <begin position="111"/>
        <end position="125"/>
    </location>
</feature>
<protein>
    <submittedName>
        <fullName evidence="2">Uncharacterized protein</fullName>
    </submittedName>
</protein>
<evidence type="ECO:0000256" key="1">
    <source>
        <dbReference type="SAM" id="MobiDB-lite"/>
    </source>
</evidence>
<keyword evidence="3" id="KW-1185">Reference proteome</keyword>
<dbReference type="Proteomes" id="UP000245783">
    <property type="component" value="Unassembled WGS sequence"/>
</dbReference>
<feature type="compositionally biased region" description="Basic and acidic residues" evidence="1">
    <location>
        <begin position="576"/>
        <end position="585"/>
    </location>
</feature>
<gene>
    <name evidence="2" type="ORF">IE81DRAFT_324493</name>
</gene>
<organism evidence="2 3">
    <name type="scientific">Ceraceosorus guamensis</name>
    <dbReference type="NCBI Taxonomy" id="1522189"/>
    <lineage>
        <taxon>Eukaryota</taxon>
        <taxon>Fungi</taxon>
        <taxon>Dikarya</taxon>
        <taxon>Basidiomycota</taxon>
        <taxon>Ustilaginomycotina</taxon>
        <taxon>Exobasidiomycetes</taxon>
        <taxon>Ceraceosorales</taxon>
        <taxon>Ceraceosoraceae</taxon>
        <taxon>Ceraceosorus</taxon>
    </lineage>
</organism>
<feature type="region of interest" description="Disordered" evidence="1">
    <location>
        <begin position="291"/>
        <end position="333"/>
    </location>
</feature>
<feature type="region of interest" description="Disordered" evidence="1">
    <location>
        <begin position="1109"/>
        <end position="1133"/>
    </location>
</feature>
<evidence type="ECO:0000313" key="2">
    <source>
        <dbReference type="EMBL" id="PWN41502.1"/>
    </source>
</evidence>
<evidence type="ECO:0000313" key="3">
    <source>
        <dbReference type="Proteomes" id="UP000245783"/>
    </source>
</evidence>
<name>A0A316VVN1_9BASI</name>
<proteinExistence type="predicted"/>
<feature type="region of interest" description="Disordered" evidence="1">
    <location>
        <begin position="174"/>
        <end position="270"/>
    </location>
</feature>
<sequence length="1357" mass="145013">MSSSTGEQSRFALPAIPSGKLFSSSRDLHPDLQSSSSSSSASTISVARKASHKSSLDSRMQAESRGSVTHAVSRSNSNWPFGANISRRPSPSLKPLPHVPKTSATLPPPSSTQEDAAQPSETQSGMDHASARSATWSVQDSPLADARQALDWLDHSLDSGHGSVTVSNRAPHDISAVYARPDQARRTVSELDEQEELTGPNYLPETSADEQRARFSPSTLEAPTQAGNTQPPAYDTHAFQRSPPPLFGETSGVRSDARGRGPGAWPAAPGGGRFPRWRGWLEKRALDRHYERTGMSDPDTSVNRKKSWGAGVHDSNAIDDDEPEQDVDDTEEPTVHPPLHMHQYGLRFIPHLPSQPLCAAYLDLDNQKATSNLRLDGNRQARNPRRKVLLIGLNEGLWVAQTRSASQRSGRSGRLGHDDAASGWNGDVRCLPVWNGMGVHQLAILSSRPPEGPSAAQTSSNAAFFARSDNNGNSTEQDILLALCAAPSKPHQYRAHSYNRSTSSLGHSSAFSSGPSIETQAQMRAGRFGTAGGGSSSGPTPPKDGIVKMWNLDEFRRVVSFALDATGVKPLDLSTTDDKGAAERHGKSRLSSRIRQAWASLGEPSSSRNARSARRGNSDGDVDPFSVADSSLEAQRSAEMNPLASSRSRRASGLSLESFASVDSTMRLESAQGAVSSSNAAGRGDAAIVSEGYRTALELAKRSIPISMPASGPNATTHGTLADETTVAASYATLFADETLGPRRSVDGLTAASKGKERDMAAYSKGALFFSVIEASKGAKAAGTWYLAVGTAKSLLVFEATPPRRGSGSRSWSFVRELWCPPTFTPKAASFVYCSTQAGPEAVGSSEDFLVPDSQRRHGSAHQTRSVSTTLRPLHGSGAAGPKGWEGADLSLFVSFGKRAVVIRVSDSDVREMDLSSGAGLEKKPSTSNLGHSGSGHAHNKHLSVDGLASFRKAKTSWVGFEPVHACVTIRQEENGNKDVVPLVRAGSRQHSASGQTSPTPHAVKWRPTEAGAERTQRSPTAKDFRASRDKRLPNAPAPQGLSFEAREQDEIAQRLAAVLAESDSDESEEEDDFSYATPNTLPQHEGVTLRDSGFSREITAVDGVQRGMKEPRRPKRQMSNVLSRGVNSPPSGTQHVIQASLALFSKGAATEILPLPLPADLASCRPIASLRWTSTPQSVTAWARIVGLERARTAGAAHILGSSSATRPSSRESNGEGLHQVTLHVSITLIAFLPSRIEMKRVTVRKEVELPFQCSKDAELSLSPPPPACLDDLKVPGPVLDSRLRPTLGERCSSAEVEHEYLCGSLLVAPQAGGYAPAAVGPNPWRPNEAAGDGGVWGFDWRGGEDYRLFYVGAEV</sequence>
<feature type="region of interest" description="Disordered" evidence="1">
    <location>
        <begin position="494"/>
        <end position="516"/>
    </location>
</feature>
<dbReference type="RefSeq" id="XP_025368662.1">
    <property type="nucleotide sequence ID" value="XM_025514245.1"/>
</dbReference>
<feature type="region of interest" description="Disordered" evidence="1">
    <location>
        <begin position="845"/>
        <end position="882"/>
    </location>
</feature>
<feature type="compositionally biased region" description="Acidic residues" evidence="1">
    <location>
        <begin position="1063"/>
        <end position="1074"/>
    </location>
</feature>
<feature type="compositionally biased region" description="Low complexity" evidence="1">
    <location>
        <begin position="34"/>
        <end position="45"/>
    </location>
</feature>
<feature type="region of interest" description="Disordered" evidence="1">
    <location>
        <begin position="1"/>
        <end position="142"/>
    </location>
</feature>
<feature type="region of interest" description="Disordered" evidence="1">
    <location>
        <begin position="987"/>
        <end position="1045"/>
    </location>
</feature>
<feature type="compositionally biased region" description="Low complexity" evidence="1">
    <location>
        <begin position="501"/>
        <end position="516"/>
    </location>
</feature>
<feature type="compositionally biased region" description="Polar residues" evidence="1">
    <location>
        <begin position="861"/>
        <end position="871"/>
    </location>
</feature>
<feature type="compositionally biased region" description="Basic and acidic residues" evidence="1">
    <location>
        <begin position="1012"/>
        <end position="1033"/>
    </location>
</feature>
<feature type="compositionally biased region" description="Polar residues" evidence="1">
    <location>
        <begin position="989"/>
        <end position="1000"/>
    </location>
</feature>
<reference evidence="2 3" key="1">
    <citation type="journal article" date="2018" name="Mol. Biol. Evol.">
        <title>Broad Genomic Sampling Reveals a Smut Pathogenic Ancestry of the Fungal Clade Ustilaginomycotina.</title>
        <authorList>
            <person name="Kijpornyongpan T."/>
            <person name="Mondo S.J."/>
            <person name="Barry K."/>
            <person name="Sandor L."/>
            <person name="Lee J."/>
            <person name="Lipzen A."/>
            <person name="Pangilinan J."/>
            <person name="LaButti K."/>
            <person name="Hainaut M."/>
            <person name="Henrissat B."/>
            <person name="Grigoriev I.V."/>
            <person name="Spatafora J.W."/>
            <person name="Aime M.C."/>
        </authorList>
    </citation>
    <scope>NUCLEOTIDE SEQUENCE [LARGE SCALE GENOMIC DNA]</scope>
    <source>
        <strain evidence="2 3">MCA 4658</strain>
    </source>
</reference>
<feature type="region of interest" description="Disordered" evidence="1">
    <location>
        <begin position="1060"/>
        <end position="1086"/>
    </location>
</feature>
<dbReference type="OrthoDB" id="2590590at2759"/>
<feature type="compositionally biased region" description="Polar residues" evidence="1">
    <location>
        <begin position="64"/>
        <end position="79"/>
    </location>
</feature>
<feature type="region of interest" description="Disordered" evidence="1">
    <location>
        <begin position="570"/>
        <end position="626"/>
    </location>
</feature>
<accession>A0A316VVN1</accession>
<feature type="compositionally biased region" description="Acidic residues" evidence="1">
    <location>
        <begin position="317"/>
        <end position="332"/>
    </location>
</feature>
<dbReference type="EMBL" id="KZ819392">
    <property type="protein sequence ID" value="PWN41502.1"/>
    <property type="molecule type" value="Genomic_DNA"/>
</dbReference>
<dbReference type="STRING" id="1522189.A0A316VVN1"/>
<dbReference type="InParanoid" id="A0A316VVN1"/>